<dbReference type="Pfam" id="PF01582">
    <property type="entry name" value="TIR"/>
    <property type="match status" value="1"/>
</dbReference>
<protein>
    <recommendedName>
        <fullName evidence="1">ADP-ribosyl cyclase/cyclic ADP-ribose hydrolase</fullName>
        <ecNumber evidence="1">3.2.2.6</ecNumber>
    </recommendedName>
</protein>
<dbReference type="InterPro" id="IPR042197">
    <property type="entry name" value="Apaf_helical"/>
</dbReference>
<evidence type="ECO:0000256" key="6">
    <source>
        <dbReference type="ARBA" id="ARBA00023027"/>
    </source>
</evidence>
<dbReference type="SUPFAM" id="SSF46785">
    <property type="entry name" value="Winged helix' DNA-binding domain"/>
    <property type="match status" value="1"/>
</dbReference>
<evidence type="ECO:0000256" key="7">
    <source>
        <dbReference type="ARBA" id="ARBA00047304"/>
    </source>
</evidence>
<dbReference type="InterPro" id="IPR044974">
    <property type="entry name" value="Disease_R_plants"/>
</dbReference>
<evidence type="ECO:0000256" key="1">
    <source>
        <dbReference type="ARBA" id="ARBA00011982"/>
    </source>
</evidence>
<evidence type="ECO:0000313" key="10">
    <source>
        <dbReference type="Proteomes" id="UP000886595"/>
    </source>
</evidence>
<proteinExistence type="predicted"/>
<dbReference type="InterPro" id="IPR027417">
    <property type="entry name" value="P-loop_NTPase"/>
</dbReference>
<dbReference type="InterPro" id="IPR002182">
    <property type="entry name" value="NB-ARC"/>
</dbReference>
<dbReference type="Proteomes" id="UP000886595">
    <property type="component" value="Unassembled WGS sequence"/>
</dbReference>
<dbReference type="GO" id="GO:0007165">
    <property type="term" value="P:signal transduction"/>
    <property type="evidence" value="ECO:0007669"/>
    <property type="project" value="InterPro"/>
</dbReference>
<dbReference type="SUPFAM" id="SSF52540">
    <property type="entry name" value="P-loop containing nucleoside triphosphate hydrolases"/>
    <property type="match status" value="1"/>
</dbReference>
<comment type="catalytic activity">
    <reaction evidence="7">
        <text>NAD(+) + H2O = ADP-D-ribose + nicotinamide + H(+)</text>
        <dbReference type="Rhea" id="RHEA:16301"/>
        <dbReference type="ChEBI" id="CHEBI:15377"/>
        <dbReference type="ChEBI" id="CHEBI:15378"/>
        <dbReference type="ChEBI" id="CHEBI:17154"/>
        <dbReference type="ChEBI" id="CHEBI:57540"/>
        <dbReference type="ChEBI" id="CHEBI:57967"/>
        <dbReference type="EC" id="3.2.2.6"/>
    </reaction>
    <physiologicalReaction direction="left-to-right" evidence="7">
        <dbReference type="Rhea" id="RHEA:16302"/>
    </physiologicalReaction>
</comment>
<dbReference type="FunFam" id="3.40.50.300:FF:001002">
    <property type="entry name" value="Disease resistance protein (TIR-NBS-LRR class)"/>
    <property type="match status" value="1"/>
</dbReference>
<evidence type="ECO:0000256" key="4">
    <source>
        <dbReference type="ARBA" id="ARBA00022801"/>
    </source>
</evidence>
<dbReference type="Pfam" id="PF07725">
    <property type="entry name" value="LRR_3"/>
    <property type="match status" value="1"/>
</dbReference>
<keyword evidence="10" id="KW-1185">Reference proteome</keyword>
<comment type="caution">
    <text evidence="9">The sequence shown here is derived from an EMBL/GenBank/DDBJ whole genome shotgun (WGS) entry which is preliminary data.</text>
</comment>
<evidence type="ECO:0000256" key="5">
    <source>
        <dbReference type="ARBA" id="ARBA00022821"/>
    </source>
</evidence>
<dbReference type="GO" id="GO:0051707">
    <property type="term" value="P:response to other organism"/>
    <property type="evidence" value="ECO:0007669"/>
    <property type="project" value="UniProtKB-ARBA"/>
</dbReference>
<dbReference type="PROSITE" id="PS50104">
    <property type="entry name" value="TIR"/>
    <property type="match status" value="1"/>
</dbReference>
<dbReference type="Gene3D" id="3.40.50.10140">
    <property type="entry name" value="Toll/interleukin-1 receptor homology (TIR) domain"/>
    <property type="match status" value="1"/>
</dbReference>
<organism evidence="9 10">
    <name type="scientific">Brassica carinata</name>
    <name type="common">Ethiopian mustard</name>
    <name type="synonym">Abyssinian cabbage</name>
    <dbReference type="NCBI Taxonomy" id="52824"/>
    <lineage>
        <taxon>Eukaryota</taxon>
        <taxon>Viridiplantae</taxon>
        <taxon>Streptophyta</taxon>
        <taxon>Embryophyta</taxon>
        <taxon>Tracheophyta</taxon>
        <taxon>Spermatophyta</taxon>
        <taxon>Magnoliopsida</taxon>
        <taxon>eudicotyledons</taxon>
        <taxon>Gunneridae</taxon>
        <taxon>Pentapetalae</taxon>
        <taxon>rosids</taxon>
        <taxon>malvids</taxon>
        <taxon>Brassicales</taxon>
        <taxon>Brassicaceae</taxon>
        <taxon>Brassiceae</taxon>
        <taxon>Brassica</taxon>
    </lineage>
</organism>
<dbReference type="InterPro" id="IPR045344">
    <property type="entry name" value="C-JID"/>
</dbReference>
<dbReference type="PRINTS" id="PR00364">
    <property type="entry name" value="DISEASERSIST"/>
</dbReference>
<keyword evidence="6" id="KW-0520">NAD</keyword>
<dbReference type="Gene3D" id="3.80.10.10">
    <property type="entry name" value="Ribonuclease Inhibitor"/>
    <property type="match status" value="3"/>
</dbReference>
<dbReference type="Pfam" id="PF20160">
    <property type="entry name" value="C-JID"/>
    <property type="match status" value="1"/>
</dbReference>
<dbReference type="InterPro" id="IPR011713">
    <property type="entry name" value="Leu-rich_rpt_3"/>
</dbReference>
<feature type="domain" description="TIR" evidence="8">
    <location>
        <begin position="22"/>
        <end position="188"/>
    </location>
</feature>
<dbReference type="GO" id="GO:0006952">
    <property type="term" value="P:defense response"/>
    <property type="evidence" value="ECO:0007669"/>
    <property type="project" value="UniProtKB-KW"/>
</dbReference>
<sequence>MASSSSTSLTLLAPPSSLPKNWKHHVFPSFHGPDVRKTILGHIRKELQSKGIDLFIDNNIERSKSIGPELIEAIKGSRISIVLLSKNYASSTWCLNELVEIINCREVLDQTVITLFYEADPTDIKKQTGDFGKVFKETCKGKTEDDIRRWKHALTEVAQIAGYHSSSTNWETEAEMIETIATDVSNKLNLSAPCSDFDGLVGMKSKMTEMEPLLRQDSDEVRKIGIWGPSGIGKTTIARYIFNQYSQDFQTSVFIDNIRRNYAAPACSDTHSVKLSLQEKLMSQVTNDKDIKVPHLGVAKDRMKDKKVLVVLDDVDHSVQVEAMANETWVGPGSLIIITTQDQRVLKASRIDHIPEVNLPSYDEALQIFCINAFGQKNPKDGFEELAWEVMDLVGRLPLGLEVMGSYFRGMSEQEWTKALPNLRAHLDRDGEIASVLRFSYDALCDEDKSLFLHIACFFHFELVNIVESCLKESFSDVTQGLHVLSQKSLITNEGMILMPNLLIQLGIKIVRQEYPSEPGKRQFLNDAKDIVKVLSDDKAGNSSVIGINFDRKEKITTSTSERAFERFSNLQFLRIGGKGVNPGSMNYMSRELRVLRWYKFQMPCFPSSFNPEFLVELDMAKSKLEKLWKGNKPLNNLQLMELNLSEGLKELPDLSTAINLYYLSVSSCSSLGELPSSIGNAINLHRLILSGCSNLVELPSSIGNAIKLKFLDLRGCSSLVLLPYSIGNLTNLRELDLRGCSSLVDLPDSMRNLGRLSELKLDGCSKLEFNLANINLESLEELDLSGCFSLKSYLKSQFVVSGVKKLVSHLSDWLLSKIYPESSTEIEEFDPWIGRISRLKYLKLSGMKKLVSLPPLPDSLLELEAEDCESLERLEFSFGNPDIRLNFANCFKLNQEAIDLIIQTPTNEYAVFPAEEVPLCFTYRSSGSSLTVKLNRLPVSKSTKFKACILCASDDENNIRLSESASIAYNKRIELNLRKILGIEGDADETGDLSICCSITSGENSLTYCKKLVERVLPGNLCTFEVEVETEEVTSTELLFEFELLNSDSTTWKIKGCGILQLLEVPLLSFTDYDGL</sequence>
<dbReference type="SMART" id="SM00255">
    <property type="entry name" value="TIR"/>
    <property type="match status" value="1"/>
</dbReference>
<name>A0A8X7VX51_BRACI</name>
<evidence type="ECO:0000256" key="2">
    <source>
        <dbReference type="ARBA" id="ARBA00022614"/>
    </source>
</evidence>
<dbReference type="PANTHER" id="PTHR11017:SF297">
    <property type="entry name" value="ADP-RIBOSYL CYCLASE_CYCLIC ADP-RIBOSE HYDROLASE"/>
    <property type="match status" value="1"/>
</dbReference>
<evidence type="ECO:0000259" key="8">
    <source>
        <dbReference type="PROSITE" id="PS50104"/>
    </source>
</evidence>
<dbReference type="OrthoDB" id="2016095at2759"/>
<accession>A0A8X7VX51</accession>
<dbReference type="FunFam" id="1.10.8.430:FF:000002">
    <property type="entry name" value="Disease resistance protein (TIR-NBS-LRR class)"/>
    <property type="match status" value="1"/>
</dbReference>
<keyword evidence="2" id="KW-0433">Leucine-rich repeat</keyword>
<evidence type="ECO:0000256" key="3">
    <source>
        <dbReference type="ARBA" id="ARBA00022737"/>
    </source>
</evidence>
<dbReference type="Pfam" id="PF00931">
    <property type="entry name" value="NB-ARC"/>
    <property type="match status" value="1"/>
</dbReference>
<dbReference type="EC" id="3.2.2.6" evidence="1"/>
<dbReference type="Gene3D" id="1.10.8.430">
    <property type="entry name" value="Helical domain of apoptotic protease-activating factors"/>
    <property type="match status" value="1"/>
</dbReference>
<keyword evidence="4" id="KW-0378">Hydrolase</keyword>
<dbReference type="InterPro" id="IPR000157">
    <property type="entry name" value="TIR_dom"/>
</dbReference>
<evidence type="ECO:0000313" key="9">
    <source>
        <dbReference type="EMBL" id="KAG2319144.1"/>
    </source>
</evidence>
<dbReference type="GO" id="GO:0061809">
    <property type="term" value="F:NAD+ nucleosidase activity, cyclic ADP-ribose generating"/>
    <property type="evidence" value="ECO:0007669"/>
    <property type="project" value="UniProtKB-EC"/>
</dbReference>
<dbReference type="SUPFAM" id="SSF52200">
    <property type="entry name" value="Toll/Interleukin receptor TIR domain"/>
    <property type="match status" value="1"/>
</dbReference>
<dbReference type="SUPFAM" id="SSF52058">
    <property type="entry name" value="L domain-like"/>
    <property type="match status" value="1"/>
</dbReference>
<dbReference type="InterPro" id="IPR032675">
    <property type="entry name" value="LRR_dom_sf"/>
</dbReference>
<dbReference type="InterPro" id="IPR055414">
    <property type="entry name" value="LRR_R13L4/SHOC2-like"/>
</dbReference>
<keyword evidence="3" id="KW-0677">Repeat</keyword>
<dbReference type="Pfam" id="PF23282">
    <property type="entry name" value="WHD_ROQ1"/>
    <property type="match status" value="1"/>
</dbReference>
<dbReference type="InterPro" id="IPR058192">
    <property type="entry name" value="WHD_ROQ1-like"/>
</dbReference>
<dbReference type="InterPro" id="IPR035897">
    <property type="entry name" value="Toll_tir_struct_dom_sf"/>
</dbReference>
<dbReference type="Gene3D" id="3.40.50.300">
    <property type="entry name" value="P-loop containing nucleotide triphosphate hydrolases"/>
    <property type="match status" value="1"/>
</dbReference>
<dbReference type="FunFam" id="3.40.50.10140:FF:000007">
    <property type="entry name" value="Disease resistance protein (TIR-NBS-LRR class)"/>
    <property type="match status" value="1"/>
</dbReference>
<reference evidence="9 10" key="1">
    <citation type="submission" date="2020-02" db="EMBL/GenBank/DDBJ databases">
        <authorList>
            <person name="Ma Q."/>
            <person name="Huang Y."/>
            <person name="Song X."/>
            <person name="Pei D."/>
        </authorList>
    </citation>
    <scope>NUCLEOTIDE SEQUENCE [LARGE SCALE GENOMIC DNA]</scope>
    <source>
        <strain evidence="9">Sxm20200214</strain>
        <tissue evidence="9">Leaf</tissue>
    </source>
</reference>
<dbReference type="EMBL" id="JAAMPC010000003">
    <property type="protein sequence ID" value="KAG2319144.1"/>
    <property type="molecule type" value="Genomic_DNA"/>
</dbReference>
<gene>
    <name evidence="9" type="ORF">Bca52824_012357</name>
</gene>
<dbReference type="PANTHER" id="PTHR11017">
    <property type="entry name" value="LEUCINE-RICH REPEAT-CONTAINING PROTEIN"/>
    <property type="match status" value="1"/>
</dbReference>
<dbReference type="Pfam" id="PF23598">
    <property type="entry name" value="LRR_14"/>
    <property type="match status" value="1"/>
</dbReference>
<dbReference type="AlphaFoldDB" id="A0A8X7VX51"/>
<dbReference type="InterPro" id="IPR003593">
    <property type="entry name" value="AAA+_ATPase"/>
</dbReference>
<dbReference type="SMART" id="SM00382">
    <property type="entry name" value="AAA"/>
    <property type="match status" value="1"/>
</dbReference>
<keyword evidence="5" id="KW-0611">Plant defense</keyword>
<dbReference type="InterPro" id="IPR036390">
    <property type="entry name" value="WH_DNA-bd_sf"/>
</dbReference>
<dbReference type="GO" id="GO:0043531">
    <property type="term" value="F:ADP binding"/>
    <property type="evidence" value="ECO:0007669"/>
    <property type="project" value="InterPro"/>
</dbReference>